<dbReference type="Proteomes" id="UP000322873">
    <property type="component" value="Unassembled WGS sequence"/>
</dbReference>
<evidence type="ECO:0000256" key="1">
    <source>
        <dbReference type="SAM" id="MobiDB-lite"/>
    </source>
</evidence>
<evidence type="ECO:0000256" key="2">
    <source>
        <dbReference type="SAM" id="SignalP"/>
    </source>
</evidence>
<keyword evidence="2" id="KW-0732">Signal</keyword>
<comment type="caution">
    <text evidence="3">The sequence shown here is derived from an EMBL/GenBank/DDBJ whole genome shotgun (WGS) entry which is preliminary data.</text>
</comment>
<accession>A0A5M9JPH2</accession>
<feature type="compositionally biased region" description="Polar residues" evidence="1">
    <location>
        <begin position="79"/>
        <end position="102"/>
    </location>
</feature>
<reference evidence="3 4" key="1">
    <citation type="submission" date="2019-06" db="EMBL/GenBank/DDBJ databases">
        <title>Genome Sequence of the Brown Rot Fungal Pathogen Monilinia fructicola.</title>
        <authorList>
            <person name="De Miccolis Angelini R.M."/>
            <person name="Landi L."/>
            <person name="Abate D."/>
            <person name="Pollastro S."/>
            <person name="Romanazzi G."/>
            <person name="Faretra F."/>
        </authorList>
    </citation>
    <scope>NUCLEOTIDE SEQUENCE [LARGE SCALE GENOMIC DNA]</scope>
    <source>
        <strain evidence="3 4">Mfrc123</strain>
    </source>
</reference>
<feature type="signal peptide" evidence="2">
    <location>
        <begin position="1"/>
        <end position="23"/>
    </location>
</feature>
<sequence>MKLYTMFITHIFVLKYLAQYSRADQRAMPDGRSELCPLLRYLVPVGTSLEVIISAKLNTSVQFQPLSPNSSKPKGCRQASRTSTDPTTGNSTRKNSKHSSYSPVPLDNRRRNFIEAKDSRCDNLAARLKCQESQGNQLDEIDLILDTIDAKWLGYHLCLYQRRGDY</sequence>
<name>A0A5M9JPH2_MONFR</name>
<dbReference type="AlphaFoldDB" id="A0A5M9JPH2"/>
<dbReference type="EMBL" id="VICG01000008">
    <property type="protein sequence ID" value="KAA8569702.1"/>
    <property type="molecule type" value="Genomic_DNA"/>
</dbReference>
<evidence type="ECO:0000313" key="3">
    <source>
        <dbReference type="EMBL" id="KAA8569702.1"/>
    </source>
</evidence>
<evidence type="ECO:0000313" key="4">
    <source>
        <dbReference type="Proteomes" id="UP000322873"/>
    </source>
</evidence>
<keyword evidence="4" id="KW-1185">Reference proteome</keyword>
<gene>
    <name evidence="3" type="ORF">EYC84_001291</name>
</gene>
<feature type="region of interest" description="Disordered" evidence="1">
    <location>
        <begin position="64"/>
        <end position="106"/>
    </location>
</feature>
<organism evidence="3 4">
    <name type="scientific">Monilinia fructicola</name>
    <name type="common">Brown rot fungus</name>
    <name type="synonym">Ciboria fructicola</name>
    <dbReference type="NCBI Taxonomy" id="38448"/>
    <lineage>
        <taxon>Eukaryota</taxon>
        <taxon>Fungi</taxon>
        <taxon>Dikarya</taxon>
        <taxon>Ascomycota</taxon>
        <taxon>Pezizomycotina</taxon>
        <taxon>Leotiomycetes</taxon>
        <taxon>Helotiales</taxon>
        <taxon>Sclerotiniaceae</taxon>
        <taxon>Monilinia</taxon>
    </lineage>
</organism>
<feature type="chain" id="PRO_5024421200" evidence="2">
    <location>
        <begin position="24"/>
        <end position="166"/>
    </location>
</feature>
<proteinExistence type="predicted"/>
<protein>
    <submittedName>
        <fullName evidence="3">Uncharacterized protein</fullName>
    </submittedName>
</protein>